<dbReference type="RefSeq" id="XP_055896372.1">
    <property type="nucleotide sequence ID" value="XM_056040397.1"/>
</dbReference>
<dbReference type="RefSeq" id="XP_055896268.1">
    <property type="nucleotide sequence ID" value="XM_056040293.1"/>
</dbReference>
<keyword evidence="3" id="KW-1185">Reference proteome</keyword>
<gene>
    <name evidence="4" type="primary">LOC129921604</name>
    <name evidence="5" type="synonym">LOC129922669</name>
    <name evidence="6" type="synonym">LOC129922813</name>
    <name evidence="7" type="synonym">LOC129928065</name>
    <name evidence="8" type="synonym">LOC129928070</name>
</gene>
<feature type="region of interest" description="Disordered" evidence="1">
    <location>
        <begin position="28"/>
        <end position="56"/>
    </location>
</feature>
<dbReference type="PANTHER" id="PTHR47055:SF2">
    <property type="entry name" value="PIGGYBAC TRANSPOSABLE ELEMENT-DERIVED PROTEIN 2-RELATED"/>
    <property type="match status" value="1"/>
</dbReference>
<organism evidence="3 4">
    <name type="scientific">Biomphalaria glabrata</name>
    <name type="common">Bloodfluke planorb</name>
    <name type="synonym">Freshwater snail</name>
    <dbReference type="NCBI Taxonomy" id="6526"/>
    <lineage>
        <taxon>Eukaryota</taxon>
        <taxon>Metazoa</taxon>
        <taxon>Spiralia</taxon>
        <taxon>Lophotrochozoa</taxon>
        <taxon>Mollusca</taxon>
        <taxon>Gastropoda</taxon>
        <taxon>Heterobranchia</taxon>
        <taxon>Euthyneura</taxon>
        <taxon>Panpulmonata</taxon>
        <taxon>Hygrophila</taxon>
        <taxon>Lymnaeoidea</taxon>
        <taxon>Planorbidae</taxon>
        <taxon>Biomphalaria</taxon>
    </lineage>
</organism>
<name>A0A9W2Y9L7_BIOGL</name>
<dbReference type="RefSeq" id="XP_055865359.1">
    <property type="nucleotide sequence ID" value="XM_056009384.1"/>
</dbReference>
<proteinExistence type="predicted"/>
<accession>A0A9W2Y9L7</accession>
<dbReference type="Pfam" id="PF13843">
    <property type="entry name" value="DDE_Tnp_1_7"/>
    <property type="match status" value="1"/>
</dbReference>
<dbReference type="GO" id="GO:0043565">
    <property type="term" value="F:sequence-specific DNA binding"/>
    <property type="evidence" value="ECO:0007669"/>
    <property type="project" value="TreeGrafter"/>
</dbReference>
<evidence type="ECO:0000313" key="8">
    <source>
        <dbReference type="RefSeq" id="XP_055896372.1"/>
    </source>
</evidence>
<evidence type="ECO:0000259" key="2">
    <source>
        <dbReference type="Pfam" id="PF13843"/>
    </source>
</evidence>
<evidence type="ECO:0000313" key="5">
    <source>
        <dbReference type="RefSeq" id="XP_055865359.1"/>
    </source>
</evidence>
<evidence type="ECO:0000313" key="4">
    <source>
        <dbReference type="RefSeq" id="XP_055859544.1"/>
    </source>
</evidence>
<feature type="region of interest" description="Disordered" evidence="1">
    <location>
        <begin position="75"/>
        <end position="99"/>
    </location>
</feature>
<sequence>MSKRAFTAHEVISMIEDEDLDFISADVFIMPPDDGQNSDEDSGDEDGGQPDNLCPSQLNSQAEFILHGLQSTTSEDGAADNIIGNDEPSMPQTSASRKRKIERKKRLWIKSQVDGIEQMPWCDGVRANEEHEVDYLTPVHFFEQFFDSEMLDFIVLNTEKYAREIKGKHQFSTSASEIKACIATLLLSGYSIFPRREMYWERSEDCGIKAVYNAMSRNRFNELLRYIHLSDNNNLDSTDKLSKVRQYLNLINERCLRNFSSVQNLSIDETMVPYFGRHSAKQFIKNKPVRFGYKVWSLATPSGYVAQFDPYVGASATIDRHELGLGPGVVLNLIACLPPKPYRLYFDNYFTTLALMDRLSEKGIGATGTIRANRLEQCPLLPGTEMKKKERGFYDYRSDKHSNLIILQWNDNSVVSIASNFAGDMPLKAVQRWSKKEKKFIQVTQPNIISLYNQNMGGVDRADQNVAKYRISIRTKKWWWPFFAWPIDLCVQNAWLLYRQSELFTSQPLDLLAFRRHVVNSWFLQWDTQKSRSTTPSKSTICKRVPLEMRLWEAKHMRIDLSTTRRCAICKKTCNKGCSVCPVGLHFKCFNLFHGHTM</sequence>
<dbReference type="InterPro" id="IPR052638">
    <property type="entry name" value="PiggyBac_TE-derived"/>
</dbReference>
<dbReference type="Proteomes" id="UP001165740">
    <property type="component" value="Chromosome 11"/>
</dbReference>
<evidence type="ECO:0000256" key="1">
    <source>
        <dbReference type="SAM" id="MobiDB-lite"/>
    </source>
</evidence>
<evidence type="ECO:0000313" key="7">
    <source>
        <dbReference type="RefSeq" id="XP_055896268.1"/>
    </source>
</evidence>
<dbReference type="Proteomes" id="UP001165740">
    <property type="component" value="Chromosome 14"/>
</dbReference>
<evidence type="ECO:0000313" key="6">
    <source>
        <dbReference type="RefSeq" id="XP_055866270.1"/>
    </source>
</evidence>
<evidence type="ECO:0000313" key="3">
    <source>
        <dbReference type="Proteomes" id="UP001165740"/>
    </source>
</evidence>
<dbReference type="OMA" id="CCHDAQV"/>
<reference evidence="4 5" key="1">
    <citation type="submission" date="2025-04" db="UniProtKB">
        <authorList>
            <consortium name="RefSeq"/>
        </authorList>
    </citation>
    <scope>IDENTIFICATION</scope>
</reference>
<dbReference type="PANTHER" id="PTHR47055">
    <property type="entry name" value="DDE_TNP_1_7 DOMAIN-CONTAINING PROTEIN"/>
    <property type="match status" value="1"/>
</dbReference>
<feature type="domain" description="PiggyBac transposable element-derived protein" evidence="2">
    <location>
        <begin position="137"/>
        <end position="495"/>
    </location>
</feature>
<dbReference type="InterPro" id="IPR029526">
    <property type="entry name" value="PGBD"/>
</dbReference>
<dbReference type="OrthoDB" id="6142374at2759"/>
<dbReference type="RefSeq" id="XP_055859544.1">
    <property type="nucleotide sequence ID" value="XM_056003569.1"/>
</dbReference>
<dbReference type="RefSeq" id="XP_055866270.1">
    <property type="nucleotide sequence ID" value="XM_056010295.1"/>
</dbReference>
<dbReference type="GeneID" id="129921604"/>
<protein>
    <submittedName>
        <fullName evidence="4 5">PiggyBac transposable element-derived protein 3-like</fullName>
    </submittedName>
</protein>
<dbReference type="AlphaFoldDB" id="A0A9W2Y9L7"/>
<feature type="compositionally biased region" description="Acidic residues" evidence="1">
    <location>
        <begin position="36"/>
        <end position="48"/>
    </location>
</feature>
<dbReference type="Proteomes" id="UP001165740">
    <property type="component" value="Chromosome 9"/>
</dbReference>